<accession>A0A2A5WD59</accession>
<dbReference type="AlphaFoldDB" id="A0A2A5WD59"/>
<reference evidence="2 3" key="1">
    <citation type="submission" date="2017-08" db="EMBL/GenBank/DDBJ databases">
        <title>Fine stratification of microbial communities through a metagenomic profile of the photic zone.</title>
        <authorList>
            <person name="Haro-Moreno J.M."/>
            <person name="Lopez-Perez M."/>
            <person name="De La Torre J."/>
            <person name="Picazo A."/>
            <person name="Camacho A."/>
            <person name="Rodriguez-Valera F."/>
        </authorList>
    </citation>
    <scope>NUCLEOTIDE SEQUENCE [LARGE SCALE GENOMIC DNA]</scope>
    <source>
        <strain evidence="2">MED-G28</strain>
    </source>
</reference>
<dbReference type="EMBL" id="NTJZ01000004">
    <property type="protein sequence ID" value="PDH34253.1"/>
    <property type="molecule type" value="Genomic_DNA"/>
</dbReference>
<evidence type="ECO:0000256" key="1">
    <source>
        <dbReference type="SAM" id="SignalP"/>
    </source>
</evidence>
<feature type="chain" id="PRO_5012585511" evidence="1">
    <location>
        <begin position="25"/>
        <end position="128"/>
    </location>
</feature>
<dbReference type="Proteomes" id="UP000219329">
    <property type="component" value="Unassembled WGS sequence"/>
</dbReference>
<keyword evidence="1" id="KW-0732">Signal</keyword>
<feature type="signal peptide" evidence="1">
    <location>
        <begin position="1"/>
        <end position="24"/>
    </location>
</feature>
<sequence>MIKILKSSLMVLMFGGFFSHTAVAQDAGAALKTIADIVASLNHFPSDTDKATLAEIEANANLPQGVRNMANTVANISHAASAEGKDQMAAIQANTQAPDFAKALAGIIAGINHVPSDEAKATLAELFP</sequence>
<evidence type="ECO:0000313" key="3">
    <source>
        <dbReference type="Proteomes" id="UP000219329"/>
    </source>
</evidence>
<organism evidence="2 3">
    <name type="scientific">OM182 bacterium MED-G28</name>
    <dbReference type="NCBI Taxonomy" id="1986256"/>
    <lineage>
        <taxon>Bacteria</taxon>
        <taxon>Pseudomonadati</taxon>
        <taxon>Pseudomonadota</taxon>
        <taxon>Gammaproteobacteria</taxon>
        <taxon>OMG group</taxon>
        <taxon>OM182 clade</taxon>
    </lineage>
</organism>
<evidence type="ECO:0000313" key="2">
    <source>
        <dbReference type="EMBL" id="PDH34253.1"/>
    </source>
</evidence>
<name>A0A2A5WD59_9GAMM</name>
<gene>
    <name evidence="2" type="ORF">CNF02_05510</name>
</gene>
<comment type="caution">
    <text evidence="2">The sequence shown here is derived from an EMBL/GenBank/DDBJ whole genome shotgun (WGS) entry which is preliminary data.</text>
</comment>
<protein>
    <submittedName>
        <fullName evidence="2">Uncharacterized protein</fullName>
    </submittedName>
</protein>
<proteinExistence type="predicted"/>